<proteinExistence type="predicted"/>
<accession>A0A7W7RB26</accession>
<protein>
    <submittedName>
        <fullName evidence="2">Uncharacterized protein</fullName>
    </submittedName>
</protein>
<reference evidence="2 3" key="1">
    <citation type="submission" date="2020-08" db="EMBL/GenBank/DDBJ databases">
        <title>Sequencing the genomes of 1000 actinobacteria strains.</title>
        <authorList>
            <person name="Klenk H.-P."/>
        </authorList>
    </citation>
    <scope>NUCLEOTIDE SEQUENCE [LARGE SCALE GENOMIC DNA]</scope>
    <source>
        <strain evidence="2 3">DSM 41654</strain>
    </source>
</reference>
<sequence>MAGRHSHRPEPRQQPDGEADQRLRALTTGQPVIEEGAIVPDGCDRHRA</sequence>
<organism evidence="2 3">
    <name type="scientific">Kitasatospora kifunensis</name>
    <name type="common">Streptomyces kifunensis</name>
    <dbReference type="NCBI Taxonomy" id="58351"/>
    <lineage>
        <taxon>Bacteria</taxon>
        <taxon>Bacillati</taxon>
        <taxon>Actinomycetota</taxon>
        <taxon>Actinomycetes</taxon>
        <taxon>Kitasatosporales</taxon>
        <taxon>Streptomycetaceae</taxon>
        <taxon>Kitasatospora</taxon>
    </lineage>
</organism>
<evidence type="ECO:0000256" key="1">
    <source>
        <dbReference type="SAM" id="MobiDB-lite"/>
    </source>
</evidence>
<dbReference type="AlphaFoldDB" id="A0A7W7RB26"/>
<evidence type="ECO:0000313" key="2">
    <source>
        <dbReference type="EMBL" id="MBB4928580.1"/>
    </source>
</evidence>
<name>A0A7W7RB26_KITKI</name>
<dbReference type="RefSeq" id="WP_184946038.1">
    <property type="nucleotide sequence ID" value="NZ_JACHJV010000003.1"/>
</dbReference>
<dbReference type="Proteomes" id="UP000540506">
    <property type="component" value="Unassembled WGS sequence"/>
</dbReference>
<gene>
    <name evidence="2" type="ORF">FHR34_007677</name>
</gene>
<keyword evidence="3" id="KW-1185">Reference proteome</keyword>
<feature type="compositionally biased region" description="Basic and acidic residues" evidence="1">
    <location>
        <begin position="8"/>
        <end position="23"/>
    </location>
</feature>
<feature type="region of interest" description="Disordered" evidence="1">
    <location>
        <begin position="1"/>
        <end position="48"/>
    </location>
</feature>
<evidence type="ECO:0000313" key="3">
    <source>
        <dbReference type="Proteomes" id="UP000540506"/>
    </source>
</evidence>
<dbReference type="EMBL" id="JACHJV010000003">
    <property type="protein sequence ID" value="MBB4928580.1"/>
    <property type="molecule type" value="Genomic_DNA"/>
</dbReference>
<comment type="caution">
    <text evidence="2">The sequence shown here is derived from an EMBL/GenBank/DDBJ whole genome shotgun (WGS) entry which is preliminary data.</text>
</comment>